<dbReference type="RefSeq" id="WP_149769954.1">
    <property type="nucleotide sequence ID" value="NZ_VDFQ02000003.1"/>
</dbReference>
<dbReference type="GO" id="GO:0003700">
    <property type="term" value="F:DNA-binding transcription factor activity"/>
    <property type="evidence" value="ECO:0007669"/>
    <property type="project" value="TreeGrafter"/>
</dbReference>
<keyword evidence="2" id="KW-0805">Transcription regulation</keyword>
<accession>A0A5Q6RY35</accession>
<keyword evidence="3 5" id="KW-0238">DNA-binding</keyword>
<dbReference type="InterPro" id="IPR009057">
    <property type="entry name" value="Homeodomain-like_sf"/>
</dbReference>
<organism evidence="7 8">
    <name type="scientific">Mumia zhuanghuii</name>
    <dbReference type="NCBI Taxonomy" id="2585211"/>
    <lineage>
        <taxon>Bacteria</taxon>
        <taxon>Bacillati</taxon>
        <taxon>Actinomycetota</taxon>
        <taxon>Actinomycetes</taxon>
        <taxon>Propionibacteriales</taxon>
        <taxon>Nocardioidaceae</taxon>
        <taxon>Mumia</taxon>
    </lineage>
</organism>
<comment type="caution">
    <text evidence="7">The sequence shown here is derived from an EMBL/GenBank/DDBJ whole genome shotgun (WGS) entry which is preliminary data.</text>
</comment>
<dbReference type="PRINTS" id="PR00455">
    <property type="entry name" value="HTHTETR"/>
</dbReference>
<dbReference type="InterPro" id="IPR036271">
    <property type="entry name" value="Tet_transcr_reg_TetR-rel_C_sf"/>
</dbReference>
<dbReference type="InterPro" id="IPR001647">
    <property type="entry name" value="HTH_TetR"/>
</dbReference>
<evidence type="ECO:0000256" key="4">
    <source>
        <dbReference type="ARBA" id="ARBA00023163"/>
    </source>
</evidence>
<dbReference type="Pfam" id="PF00440">
    <property type="entry name" value="TetR_N"/>
    <property type="match status" value="1"/>
</dbReference>
<evidence type="ECO:0000259" key="6">
    <source>
        <dbReference type="PROSITE" id="PS50977"/>
    </source>
</evidence>
<protein>
    <submittedName>
        <fullName evidence="7">TetR/AcrR family transcriptional regulator</fullName>
    </submittedName>
</protein>
<dbReference type="InterPro" id="IPR050109">
    <property type="entry name" value="HTH-type_TetR-like_transc_reg"/>
</dbReference>
<dbReference type="Gene3D" id="1.10.10.60">
    <property type="entry name" value="Homeodomain-like"/>
    <property type="match status" value="1"/>
</dbReference>
<feature type="DNA-binding region" description="H-T-H motif" evidence="5">
    <location>
        <begin position="27"/>
        <end position="46"/>
    </location>
</feature>
<dbReference type="PROSITE" id="PS50977">
    <property type="entry name" value="HTH_TETR_2"/>
    <property type="match status" value="1"/>
</dbReference>
<feature type="domain" description="HTH tetR-type" evidence="6">
    <location>
        <begin position="4"/>
        <end position="64"/>
    </location>
</feature>
<evidence type="ECO:0000256" key="2">
    <source>
        <dbReference type="ARBA" id="ARBA00023015"/>
    </source>
</evidence>
<evidence type="ECO:0000256" key="1">
    <source>
        <dbReference type="ARBA" id="ARBA00022491"/>
    </source>
</evidence>
<evidence type="ECO:0000313" key="8">
    <source>
        <dbReference type="Proteomes" id="UP000307768"/>
    </source>
</evidence>
<dbReference type="SUPFAM" id="SSF46689">
    <property type="entry name" value="Homeodomain-like"/>
    <property type="match status" value="1"/>
</dbReference>
<evidence type="ECO:0000256" key="5">
    <source>
        <dbReference type="PROSITE-ProRule" id="PRU00335"/>
    </source>
</evidence>
<dbReference type="EMBL" id="VDFQ02000003">
    <property type="protein sequence ID" value="KAA1423003.1"/>
    <property type="molecule type" value="Genomic_DNA"/>
</dbReference>
<dbReference type="OrthoDB" id="3237195at2"/>
<sequence>MPKISRRDDVRATAARVFREYGYSSATMDLIADTVGLNKGTLYHYYPSKSAILFELLSDQIDETIALADKVPSDAQPSERLRELVRLQVERVAGVSDEVAVFFHEIPWIEKNLPAEQVKDLRQRIDTYRRITEGLLTDGSAAGELRGMDVAMIQYSIIGVLAYVPEWFRHRSPEATAEVVDGLSTFVMSGVLRSGFGSA</sequence>
<evidence type="ECO:0000313" key="7">
    <source>
        <dbReference type="EMBL" id="KAA1423003.1"/>
    </source>
</evidence>
<proteinExistence type="predicted"/>
<dbReference type="PANTHER" id="PTHR30055">
    <property type="entry name" value="HTH-TYPE TRANSCRIPTIONAL REGULATOR RUTR"/>
    <property type="match status" value="1"/>
</dbReference>
<gene>
    <name evidence="7" type="ORF">FE697_012780</name>
</gene>
<dbReference type="InterPro" id="IPR041490">
    <property type="entry name" value="KstR2_TetR_C"/>
</dbReference>
<dbReference type="GO" id="GO:0000976">
    <property type="term" value="F:transcription cis-regulatory region binding"/>
    <property type="evidence" value="ECO:0007669"/>
    <property type="project" value="TreeGrafter"/>
</dbReference>
<keyword evidence="1" id="KW-0678">Repressor</keyword>
<dbReference type="SUPFAM" id="SSF48498">
    <property type="entry name" value="Tetracyclin repressor-like, C-terminal domain"/>
    <property type="match status" value="1"/>
</dbReference>
<dbReference type="PANTHER" id="PTHR30055:SF175">
    <property type="entry name" value="HTH-TYPE TRANSCRIPTIONAL REPRESSOR KSTR2"/>
    <property type="match status" value="1"/>
</dbReference>
<name>A0A5Q6RY35_9ACTN</name>
<dbReference type="Proteomes" id="UP000307768">
    <property type="component" value="Unassembled WGS sequence"/>
</dbReference>
<evidence type="ECO:0000256" key="3">
    <source>
        <dbReference type="ARBA" id="ARBA00023125"/>
    </source>
</evidence>
<dbReference type="Gene3D" id="1.10.357.10">
    <property type="entry name" value="Tetracycline Repressor, domain 2"/>
    <property type="match status" value="1"/>
</dbReference>
<dbReference type="Pfam" id="PF17932">
    <property type="entry name" value="TetR_C_24"/>
    <property type="match status" value="1"/>
</dbReference>
<dbReference type="AlphaFoldDB" id="A0A5Q6RY35"/>
<keyword evidence="4" id="KW-0804">Transcription</keyword>
<reference evidence="7 8" key="1">
    <citation type="submission" date="2019-09" db="EMBL/GenBank/DDBJ databases">
        <title>Mumia zhuanghuii sp. nov. isolated from the intestinal contents of plateau pika (Ochotona curzoniae) in the Qinghai-Tibet plateau of China.</title>
        <authorList>
            <person name="Tian Z."/>
        </authorList>
    </citation>
    <scope>NUCLEOTIDE SEQUENCE [LARGE SCALE GENOMIC DNA]</scope>
    <source>
        <strain evidence="8">350</strain>
    </source>
</reference>